<feature type="compositionally biased region" description="Polar residues" evidence="1">
    <location>
        <begin position="160"/>
        <end position="177"/>
    </location>
</feature>
<feature type="region of interest" description="Disordered" evidence="1">
    <location>
        <begin position="467"/>
        <end position="517"/>
    </location>
</feature>
<feature type="compositionally biased region" description="Polar residues" evidence="1">
    <location>
        <begin position="636"/>
        <end position="662"/>
    </location>
</feature>
<dbReference type="InterPro" id="IPR021711">
    <property type="entry name" value="DUF3295"/>
</dbReference>
<keyword evidence="4" id="KW-1185">Reference proteome</keyword>
<gene>
    <name evidence="3" type="ORF">BCV70DRAFT_3188</name>
</gene>
<name>A0A317XWE9_9BASI</name>
<dbReference type="GO" id="GO:0000122">
    <property type="term" value="P:negative regulation of transcription by RNA polymerase II"/>
    <property type="evidence" value="ECO:0007669"/>
    <property type="project" value="TreeGrafter"/>
</dbReference>
<protein>
    <recommendedName>
        <fullName evidence="2">DUF3295 domain-containing protein</fullName>
    </recommendedName>
</protein>
<feature type="compositionally biased region" description="Basic and acidic residues" evidence="1">
    <location>
        <begin position="306"/>
        <end position="326"/>
    </location>
</feature>
<dbReference type="Proteomes" id="UP000246740">
    <property type="component" value="Unassembled WGS sequence"/>
</dbReference>
<feature type="compositionally biased region" description="Basic and acidic residues" evidence="1">
    <location>
        <begin position="621"/>
        <end position="633"/>
    </location>
</feature>
<feature type="compositionally biased region" description="Acidic residues" evidence="1">
    <location>
        <begin position="231"/>
        <end position="245"/>
    </location>
</feature>
<reference evidence="3 4" key="1">
    <citation type="journal article" date="2018" name="Mol. Biol. Evol.">
        <title>Broad Genomic Sampling Reveals a Smut Pathogenic Ancestry of the Fungal Clade Ustilaginomycotina.</title>
        <authorList>
            <person name="Kijpornyongpan T."/>
            <person name="Mondo S.J."/>
            <person name="Barry K."/>
            <person name="Sandor L."/>
            <person name="Lee J."/>
            <person name="Lipzen A."/>
            <person name="Pangilinan J."/>
            <person name="LaButti K."/>
            <person name="Hainaut M."/>
            <person name="Henrissat B."/>
            <person name="Grigoriev I.V."/>
            <person name="Spatafora J.W."/>
            <person name="Aime M.C."/>
        </authorList>
    </citation>
    <scope>NUCLEOTIDE SEQUENCE [LARGE SCALE GENOMIC DNA]</scope>
    <source>
        <strain evidence="3 4">MCA 3645</strain>
    </source>
</reference>
<sequence>MVTSKETASQTNGASSHSGTSATGAEAGPSTLYHGSPLEHGSPQHQFRSMGMTRTESASSTATEASQRSSTGRKSNEAKPKTRAASSGLHAGHRSKSATSLHRTGKHSKSSERIANMSAARTAPRHNLLSGLAMTRAAPEAAPSGVSRKPVPPLHPPQEHQPSSPAASKKLQLSPTAAPSKPEKSALAVASTNASAASAKASSSSTKNVRTSAAGAGGTRKAPVKFTMGADDSESDDGFEDESDIENTAPLHVQQPATSSVVSRPAQGPAGHVHATHTQDDGFVDEEEQGDDDDWASDSEAEELEERARQAAEAERRRREEEERHRAMFQKRPIRSKSAADVRLLAPSDFAPSGPSPPMQPPRGLLSSLFHPDEQHSPPGQLMGRPHASAADLRANPSLAKKGVAVAGAVSGAGHSPPTTRRNRTHRDSADSGAAPFSFRESGFAGIGGLKTSKSAVALPLLDTHATESSTAAKHRHSTHSQQSDATATSGGHRSEASAHISSPESPVNNTSMGGRPSSIALARLHALTNMRSHAQRGSSSNVAGTSDGARYRASASETDAGLDHENLSRSLRLEVSPDDRDFAIPSRASTTNLASAQRKLSAPTLATRHSDQIETQQQQQRREQSRQHREDLGSGSRSNSEGLPSGHNSPYSGSQPSNSHAPISIARTRSALNLPDAAAPQTPRTTRRNMLRDELSESLRQNLLWERQSRSRMMGIGALGPVTSTATNNHNSNSNSNTTTTTQQQYQQHQTNQTPAPQRNRRDNVLNGSMLRPLTSTGTSSPHKQPEYKPKRYSEEWGSFHHKGW</sequence>
<feature type="compositionally biased region" description="Polar residues" evidence="1">
    <location>
        <begin position="775"/>
        <end position="784"/>
    </location>
</feature>
<dbReference type="EMBL" id="KZ819188">
    <property type="protein sequence ID" value="PWZ02605.1"/>
    <property type="molecule type" value="Genomic_DNA"/>
</dbReference>
<feature type="region of interest" description="Disordered" evidence="1">
    <location>
        <begin position="719"/>
        <end position="806"/>
    </location>
</feature>
<feature type="region of interest" description="Disordered" evidence="1">
    <location>
        <begin position="582"/>
        <end position="695"/>
    </location>
</feature>
<feature type="compositionally biased region" description="Low complexity" evidence="1">
    <location>
        <begin position="185"/>
        <end position="209"/>
    </location>
</feature>
<dbReference type="GO" id="GO:0031930">
    <property type="term" value="P:mitochondria-nucleus signaling pathway"/>
    <property type="evidence" value="ECO:0007669"/>
    <property type="project" value="TreeGrafter"/>
</dbReference>
<feature type="compositionally biased region" description="Low complexity" evidence="1">
    <location>
        <begin position="11"/>
        <end position="31"/>
    </location>
</feature>
<organism evidence="3 4">
    <name type="scientific">Testicularia cyperi</name>
    <dbReference type="NCBI Taxonomy" id="1882483"/>
    <lineage>
        <taxon>Eukaryota</taxon>
        <taxon>Fungi</taxon>
        <taxon>Dikarya</taxon>
        <taxon>Basidiomycota</taxon>
        <taxon>Ustilaginomycotina</taxon>
        <taxon>Ustilaginomycetes</taxon>
        <taxon>Ustilaginales</taxon>
        <taxon>Anthracoideaceae</taxon>
        <taxon>Testicularia</taxon>
    </lineage>
</organism>
<feature type="compositionally biased region" description="Polar residues" evidence="1">
    <location>
        <begin position="480"/>
        <end position="492"/>
    </location>
</feature>
<feature type="compositionally biased region" description="Acidic residues" evidence="1">
    <location>
        <begin position="282"/>
        <end position="305"/>
    </location>
</feature>
<proteinExistence type="predicted"/>
<feature type="region of interest" description="Disordered" evidence="1">
    <location>
        <begin position="1"/>
        <end position="392"/>
    </location>
</feature>
<dbReference type="Pfam" id="PF11702">
    <property type="entry name" value="DUF3295"/>
    <property type="match status" value="1"/>
</dbReference>
<evidence type="ECO:0000313" key="4">
    <source>
        <dbReference type="Proteomes" id="UP000246740"/>
    </source>
</evidence>
<feature type="region of interest" description="Disordered" evidence="1">
    <location>
        <begin position="408"/>
        <end position="445"/>
    </location>
</feature>
<dbReference type="STRING" id="1882483.A0A317XWE9"/>
<feature type="compositionally biased region" description="Low complexity" evidence="1">
    <location>
        <begin position="53"/>
        <end position="70"/>
    </location>
</feature>
<feature type="region of interest" description="Disordered" evidence="1">
    <location>
        <begin position="532"/>
        <end position="566"/>
    </location>
</feature>
<evidence type="ECO:0000256" key="1">
    <source>
        <dbReference type="SAM" id="MobiDB-lite"/>
    </source>
</evidence>
<evidence type="ECO:0000259" key="2">
    <source>
        <dbReference type="Pfam" id="PF11702"/>
    </source>
</evidence>
<feature type="compositionally biased region" description="Polar residues" evidence="1">
    <location>
        <begin position="1"/>
        <end position="10"/>
    </location>
</feature>
<dbReference type="AlphaFoldDB" id="A0A317XWE9"/>
<feature type="compositionally biased region" description="Basic and acidic residues" evidence="1">
    <location>
        <begin position="785"/>
        <end position="800"/>
    </location>
</feature>
<accession>A0A317XWE9</accession>
<feature type="compositionally biased region" description="Low complexity" evidence="1">
    <location>
        <begin position="724"/>
        <end position="755"/>
    </location>
</feature>
<dbReference type="GO" id="GO:0005737">
    <property type="term" value="C:cytoplasm"/>
    <property type="evidence" value="ECO:0007669"/>
    <property type="project" value="TreeGrafter"/>
</dbReference>
<dbReference type="GO" id="GO:0006808">
    <property type="term" value="P:regulation of nitrogen utilization"/>
    <property type="evidence" value="ECO:0007669"/>
    <property type="project" value="TreeGrafter"/>
</dbReference>
<dbReference type="OrthoDB" id="515401at2759"/>
<evidence type="ECO:0000313" key="3">
    <source>
        <dbReference type="EMBL" id="PWZ02605.1"/>
    </source>
</evidence>
<feature type="domain" description="DUF3295" evidence="2">
    <location>
        <begin position="635"/>
        <end position="713"/>
    </location>
</feature>
<dbReference type="InParanoid" id="A0A317XWE9"/>
<dbReference type="PANTHER" id="PTHR28014:SF1">
    <property type="entry name" value="NEGATIVE REGULATOR OF RAS-CAMP PATHWAY"/>
    <property type="match status" value="1"/>
</dbReference>
<feature type="compositionally biased region" description="Polar residues" evidence="1">
    <location>
        <begin position="500"/>
        <end position="513"/>
    </location>
</feature>
<feature type="compositionally biased region" description="Polar residues" evidence="1">
    <location>
        <begin position="532"/>
        <end position="545"/>
    </location>
</feature>
<dbReference type="PANTHER" id="PTHR28014">
    <property type="entry name" value="NEGATIVE REGULATOR OF RAS-CAMP PATHWAY"/>
    <property type="match status" value="1"/>
</dbReference>
<dbReference type="InterPro" id="IPR053043">
    <property type="entry name" value="Ras-cAMP_regulatory"/>
</dbReference>